<evidence type="ECO:0000313" key="1">
    <source>
        <dbReference type="EMBL" id="QHU26561.1"/>
    </source>
</evidence>
<dbReference type="EMBL" id="MN740443">
    <property type="protein sequence ID" value="QHU26561.1"/>
    <property type="molecule type" value="Genomic_DNA"/>
</dbReference>
<dbReference type="AlphaFoldDB" id="A0A6C0LA50"/>
<proteinExistence type="predicted"/>
<organism evidence="1">
    <name type="scientific">viral metagenome</name>
    <dbReference type="NCBI Taxonomy" id="1070528"/>
    <lineage>
        <taxon>unclassified sequences</taxon>
        <taxon>metagenomes</taxon>
        <taxon>organismal metagenomes</taxon>
    </lineage>
</organism>
<name>A0A6C0LA50_9ZZZZ</name>
<protein>
    <submittedName>
        <fullName evidence="1">Uncharacterized protein</fullName>
    </submittedName>
</protein>
<sequence>MSFKQTDYTSVTNDLAVTLSTGSTPNISLYSDAAGTKLFVDSDGNSFSGKVVSNLNYTEPHNNEDQSQVENGFLLFSFTDGTTAKVTDKLDTVYYGIVAIAFKPRTFN</sequence>
<reference evidence="1" key="1">
    <citation type="journal article" date="2020" name="Nature">
        <title>Giant virus diversity and host interactions through global metagenomics.</title>
        <authorList>
            <person name="Schulz F."/>
            <person name="Roux S."/>
            <person name="Paez-Espino D."/>
            <person name="Jungbluth S."/>
            <person name="Walsh D.A."/>
            <person name="Denef V.J."/>
            <person name="McMahon K.D."/>
            <person name="Konstantinidis K.T."/>
            <person name="Eloe-Fadrosh E.A."/>
            <person name="Kyrpides N.C."/>
            <person name="Woyke T."/>
        </authorList>
    </citation>
    <scope>NUCLEOTIDE SEQUENCE</scope>
    <source>
        <strain evidence="1">GVMAG-M-3300027759-42</strain>
    </source>
</reference>
<accession>A0A6C0LA50</accession>